<dbReference type="AlphaFoldDB" id="A0A443IHD4"/>
<comment type="caution">
    <text evidence="1">The sequence shown here is derived from an EMBL/GenBank/DDBJ whole genome shotgun (WGS) entry which is preliminary data.</text>
</comment>
<name>A0A443IHD4_9GAMM</name>
<sequence length="182" mass="20627">MKCEKIYVVSFLAVLLSGCQLDMKRSVEDYNGSDAAKIRVLDEGKLSLDFYEKDGDCYKSTETRKLTSAFHFSLLSSADYSTGFEKKINMKTPSSFGSKKVKEYAIKAGQPFVITNTNTVSDYSGNNLVYTKRTSFIPESNHEYEIYAKPPEYIRSAGDIVISDLTTHESVKEWKDRDCKNK</sequence>
<dbReference type="Proteomes" id="UP000288794">
    <property type="component" value="Unassembled WGS sequence"/>
</dbReference>
<organism evidence="1 2">
    <name type="scientific">[Pantoea] beijingensis</name>
    <dbReference type="NCBI Taxonomy" id="1324864"/>
    <lineage>
        <taxon>Bacteria</taxon>
        <taxon>Pseudomonadati</taxon>
        <taxon>Pseudomonadota</taxon>
        <taxon>Gammaproteobacteria</taxon>
        <taxon>Enterobacterales</taxon>
        <taxon>Erwiniaceae</taxon>
        <taxon>Erwinia</taxon>
    </lineage>
</organism>
<proteinExistence type="predicted"/>
<evidence type="ECO:0008006" key="3">
    <source>
        <dbReference type="Google" id="ProtNLM"/>
    </source>
</evidence>
<dbReference type="PROSITE" id="PS51257">
    <property type="entry name" value="PROKAR_LIPOPROTEIN"/>
    <property type="match status" value="1"/>
</dbReference>
<gene>
    <name evidence="1" type="ORF">ED28_00030</name>
</gene>
<accession>A0A443IHD4</accession>
<evidence type="ECO:0000313" key="2">
    <source>
        <dbReference type="Proteomes" id="UP000288794"/>
    </source>
</evidence>
<reference evidence="1 2" key="1">
    <citation type="submission" date="2014-04" db="EMBL/GenBank/DDBJ databases">
        <title>Draft genome sequence of Pantoea beijingensis strain LMG 27579, an emerging pathogen to Pleurotus eryngii with potential industrial application.</title>
        <authorList>
            <person name="Xu F."/>
            <person name="Liu Y."/>
            <person name="Wang S."/>
            <person name="Yin Y."/>
            <person name="Ma Y."/>
            <person name="Zhao S."/>
            <person name="Rong C."/>
        </authorList>
    </citation>
    <scope>NUCLEOTIDE SEQUENCE [LARGE SCALE GENOMIC DNA]</scope>
    <source>
        <strain evidence="1 2">LMG 27579</strain>
    </source>
</reference>
<dbReference type="RefSeq" id="WP_128174096.1">
    <property type="nucleotide sequence ID" value="NZ_CP071409.1"/>
</dbReference>
<dbReference type="EMBL" id="JMEE01000001">
    <property type="protein sequence ID" value="RWR03411.1"/>
    <property type="molecule type" value="Genomic_DNA"/>
</dbReference>
<evidence type="ECO:0000313" key="1">
    <source>
        <dbReference type="EMBL" id="RWR03411.1"/>
    </source>
</evidence>
<keyword evidence="2" id="KW-1185">Reference proteome</keyword>
<protein>
    <recommendedName>
        <fullName evidence="3">Lipoprotein</fullName>
    </recommendedName>
</protein>